<name>A0ABQ9HX84_9NEOP</name>
<organism evidence="4 5">
    <name type="scientific">Dryococelus australis</name>
    <dbReference type="NCBI Taxonomy" id="614101"/>
    <lineage>
        <taxon>Eukaryota</taxon>
        <taxon>Metazoa</taxon>
        <taxon>Ecdysozoa</taxon>
        <taxon>Arthropoda</taxon>
        <taxon>Hexapoda</taxon>
        <taxon>Insecta</taxon>
        <taxon>Pterygota</taxon>
        <taxon>Neoptera</taxon>
        <taxon>Polyneoptera</taxon>
        <taxon>Phasmatodea</taxon>
        <taxon>Verophasmatodea</taxon>
        <taxon>Anareolatae</taxon>
        <taxon>Phasmatidae</taxon>
        <taxon>Eurycanthinae</taxon>
        <taxon>Dryococelus</taxon>
    </lineage>
</organism>
<dbReference type="EMBL" id="JARBHB010000003">
    <property type="protein sequence ID" value="KAJ8888974.1"/>
    <property type="molecule type" value="Genomic_DNA"/>
</dbReference>
<dbReference type="Gene3D" id="2.40.50.90">
    <property type="match status" value="1"/>
</dbReference>
<keyword evidence="1" id="KW-0863">Zinc-finger</keyword>
<dbReference type="InterPro" id="IPR000571">
    <property type="entry name" value="Znf_CCCH"/>
</dbReference>
<evidence type="ECO:0000256" key="1">
    <source>
        <dbReference type="PROSITE-ProRule" id="PRU00723"/>
    </source>
</evidence>
<reference evidence="4 5" key="1">
    <citation type="submission" date="2023-02" db="EMBL/GenBank/DDBJ databases">
        <title>LHISI_Scaffold_Assembly.</title>
        <authorList>
            <person name="Stuart O.P."/>
            <person name="Cleave R."/>
            <person name="Magrath M.J.L."/>
            <person name="Mikheyev A.S."/>
        </authorList>
    </citation>
    <scope>NUCLEOTIDE SEQUENCE [LARGE SCALE GENOMIC DNA]</scope>
    <source>
        <strain evidence="4">Daus_M_001</strain>
        <tissue evidence="4">Leg muscle</tissue>
    </source>
</reference>
<keyword evidence="1" id="KW-0479">Metal-binding</keyword>
<dbReference type="InterPro" id="IPR035437">
    <property type="entry name" value="SNase_OB-fold_sf"/>
</dbReference>
<accession>A0ABQ9HX84</accession>
<keyword evidence="5" id="KW-1185">Reference proteome</keyword>
<feature type="region of interest" description="Disordered" evidence="2">
    <location>
        <begin position="460"/>
        <end position="483"/>
    </location>
</feature>
<dbReference type="PROSITE" id="PS50103">
    <property type="entry name" value="ZF_C3H1"/>
    <property type="match status" value="1"/>
</dbReference>
<comment type="caution">
    <text evidence="4">The sequence shown here is derived from an EMBL/GenBank/DDBJ whole genome shotgun (WGS) entry which is preliminary data.</text>
</comment>
<feature type="compositionally biased region" description="Low complexity" evidence="2">
    <location>
        <begin position="474"/>
        <end position="483"/>
    </location>
</feature>
<dbReference type="SMART" id="SM00333">
    <property type="entry name" value="TUDOR"/>
    <property type="match status" value="3"/>
</dbReference>
<evidence type="ECO:0000259" key="3">
    <source>
        <dbReference type="PROSITE" id="PS50103"/>
    </source>
</evidence>
<protein>
    <recommendedName>
        <fullName evidence="3">C3H1-type domain-containing protein</fullName>
    </recommendedName>
</protein>
<dbReference type="Gene3D" id="2.30.30.140">
    <property type="match status" value="3"/>
</dbReference>
<feature type="domain" description="C3H1-type" evidence="3">
    <location>
        <begin position="791"/>
        <end position="820"/>
    </location>
</feature>
<dbReference type="Pfam" id="PF00567">
    <property type="entry name" value="TUDOR"/>
    <property type="match status" value="3"/>
</dbReference>
<gene>
    <name evidence="4" type="ORF">PR048_008468</name>
</gene>
<dbReference type="PANTHER" id="PTHR16442:SF1">
    <property type="entry name" value="RING FINGER PROTEIN 17"/>
    <property type="match status" value="1"/>
</dbReference>
<evidence type="ECO:0000313" key="4">
    <source>
        <dbReference type="EMBL" id="KAJ8888974.1"/>
    </source>
</evidence>
<dbReference type="Proteomes" id="UP001159363">
    <property type="component" value="Chromosome 3"/>
</dbReference>
<feature type="compositionally biased region" description="Polar residues" evidence="2">
    <location>
        <begin position="460"/>
        <end position="473"/>
    </location>
</feature>
<dbReference type="SUPFAM" id="SSF63748">
    <property type="entry name" value="Tudor/PWWP/MBT"/>
    <property type="match status" value="3"/>
</dbReference>
<sequence>MCEPAMDDRKKSFQVKLDLLMLECNIACKNINTVLQRSSSLVAYLLYETDHMKFSKYWPDVMAGLDAFIHPVAEFNFSLDKQLYELPSVETKFPANPRISNRNVDVSVSRKEASTSVPRSSHSANAQLQDVQHACPNNNVSPQLSGVQQLQCPSSATNMSLPLLKQPVIGVGSVTESNCSLDKQQSVLPSVETMFPANPQISNRNIDVSVSRKDASTSVPGLSNSANDQLSSMQQLAWPSSATNMPLPVIKQSVIRIGSMLRMTYLHGDTPESFWLRFASDDELNKAKQSMLEMISASTVKALETCPSIGDYVCTVVDNSTVVRGEVRNMKNNGVEGVRLVLFDVDSGNTLIVNSKNLWKLESELAAVPAQAVHCRLKGKLGSVPPHAFVDVCANRHLEVKFCNLLKGSYPYYAVKLFSSHTATDSKMNVNKWVTKFFSAHCPTGSNKVSVEIKENNESFIVTESSPGSQETESSTSLTSSKSISPILPVSSVEVSTSNNANTCSSDTCNSISNTISMVEESETKSFPKNDIFIGELAYGISPSEFYMHIGSNKHEAHLLSEVMKFHYLNKSEIQKTKEEAMQKVGVYGACLFNEVFYRVKILDWMPEDQKNICVQFMDYGYISHVPFTSIQSLHHKFDVLPELANKCHLSNILPADLHGKVSGDWSPDAIKFFSELLQPGVQYTMYVARNRINDPPDSLAVILVDEHDGNSNILNDTLLSCEYAISVSSELCPDSPEIDNGFVTLAPTSDDSGADFEHFDPMTEDHNSNLNTYDHDVEDARFVVSGWKSSDEEQVCPLFRRHGHCRRPPGTCMKKHISLDPNGVVPDKEMVYDQAFSELKFPESTNFRVVLTAADSLSVLYCVLVEEVTENSEDVEAEEVETLASLTRYMNQLNNVRKMKRLLLDPALGQIVIAKHWNGLWHRARVVDWSCSDADEAVVMFVDSGEKFTVLEKDLCIIEPKYLHLPFQAVEFRLNDLKLDSLDELERKLYLEKLQGMIGIEFTATVVSWSPALELILNSDDGELVSLLEDHILSEFSYLSIQEE</sequence>
<proteinExistence type="predicted"/>
<feature type="zinc finger region" description="C3H1-type" evidence="1">
    <location>
        <begin position="791"/>
        <end position="820"/>
    </location>
</feature>
<evidence type="ECO:0000313" key="5">
    <source>
        <dbReference type="Proteomes" id="UP001159363"/>
    </source>
</evidence>
<dbReference type="InterPro" id="IPR002999">
    <property type="entry name" value="Tudor"/>
</dbReference>
<evidence type="ECO:0000256" key="2">
    <source>
        <dbReference type="SAM" id="MobiDB-lite"/>
    </source>
</evidence>
<dbReference type="PANTHER" id="PTHR16442">
    <property type="entry name" value="RING FINGER PROTEIN 17"/>
    <property type="match status" value="1"/>
</dbReference>
<keyword evidence="1" id="KW-0862">Zinc</keyword>